<feature type="compositionally biased region" description="Basic and acidic residues" evidence="1">
    <location>
        <begin position="128"/>
        <end position="156"/>
    </location>
</feature>
<dbReference type="PANTHER" id="PTHR34693">
    <property type="entry name" value="PROTEIN PAR32"/>
    <property type="match status" value="1"/>
</dbReference>
<dbReference type="OrthoDB" id="2537432at2759"/>
<dbReference type="InterPro" id="IPR053203">
    <property type="entry name" value="Cisplatin_resist-associated"/>
</dbReference>
<dbReference type="Pfam" id="PF12223">
    <property type="entry name" value="DUF3602"/>
    <property type="match status" value="1"/>
</dbReference>
<proteinExistence type="predicted"/>
<reference evidence="3 5" key="2">
    <citation type="submission" date="2023-09" db="EMBL/GenBank/DDBJ databases">
        <title>Complete-Gapless Cercospora beticola genome.</title>
        <authorList>
            <person name="Wyatt N.A."/>
            <person name="Spanner R.E."/>
            <person name="Bolton M.D."/>
        </authorList>
    </citation>
    <scope>NUCLEOTIDE SEQUENCE [LARGE SCALE GENOMIC DNA]</scope>
    <source>
        <strain evidence="3">Cb09-40</strain>
    </source>
</reference>
<gene>
    <name evidence="2" type="ORF">CB0940_04397</name>
    <name evidence="3" type="ORF">RHO25_006267</name>
</gene>
<name>A0A2G5HJ72_CERBT</name>
<organism evidence="2 4">
    <name type="scientific">Cercospora beticola</name>
    <name type="common">Sugarbeet leaf spot fungus</name>
    <dbReference type="NCBI Taxonomy" id="122368"/>
    <lineage>
        <taxon>Eukaryota</taxon>
        <taxon>Fungi</taxon>
        <taxon>Dikarya</taxon>
        <taxon>Ascomycota</taxon>
        <taxon>Pezizomycotina</taxon>
        <taxon>Dothideomycetes</taxon>
        <taxon>Dothideomycetidae</taxon>
        <taxon>Mycosphaerellales</taxon>
        <taxon>Mycosphaerellaceae</taxon>
        <taxon>Cercospora</taxon>
    </lineage>
</organism>
<dbReference type="InterPro" id="IPR022024">
    <property type="entry name" value="DUF3602"/>
</dbReference>
<feature type="compositionally biased region" description="Basic and acidic residues" evidence="1">
    <location>
        <begin position="100"/>
        <end position="114"/>
    </location>
</feature>
<protein>
    <submittedName>
        <fullName evidence="2">Uncharacterized protein</fullName>
    </submittedName>
</protein>
<evidence type="ECO:0000313" key="4">
    <source>
        <dbReference type="Proteomes" id="UP000230605"/>
    </source>
</evidence>
<reference evidence="2 4" key="1">
    <citation type="submission" date="2015-10" db="EMBL/GenBank/DDBJ databases">
        <title>The cercosporin biosynthetic gene cluster was horizontally transferred to several fungal lineages and shown to be expanded in Cercospora beticola based on microsynteny with recipient genomes.</title>
        <authorList>
            <person name="De Jonge R."/>
            <person name="Ebert M.K."/>
            <person name="Suttle J.C."/>
            <person name="Jurick Ii W.M."/>
            <person name="Secor G.A."/>
            <person name="Thomma B.P."/>
            <person name="Van De Peer Y."/>
            <person name="Bolton M.D."/>
        </authorList>
    </citation>
    <scope>NUCLEOTIDE SEQUENCE [LARGE SCALE GENOMIC DNA]</scope>
    <source>
        <strain evidence="2 4">09-40</strain>
    </source>
</reference>
<accession>A0A2G5HJ72</accession>
<evidence type="ECO:0000256" key="1">
    <source>
        <dbReference type="SAM" id="MobiDB-lite"/>
    </source>
</evidence>
<evidence type="ECO:0000313" key="5">
    <source>
        <dbReference type="Proteomes" id="UP001302367"/>
    </source>
</evidence>
<feature type="region of interest" description="Disordered" evidence="1">
    <location>
        <begin position="1"/>
        <end position="156"/>
    </location>
</feature>
<keyword evidence="5" id="KW-1185">Reference proteome</keyword>
<sequence>MSGANGNNPIHSTGRGGAGNIGPDAHTYVDGDIVREGQAGVSNHSEYSAGRGGAGNIVHPAAGPGSASEEIIPESATRNVGPGDGYDNFHTGRGGQGNVYKEKYGGHSTKKEQTAAEARNSPKVGPTTHKEGGGLLDKVKHAVGLDKKDKTPEPGK</sequence>
<dbReference type="PANTHER" id="PTHR34693:SF3">
    <property type="match status" value="1"/>
</dbReference>
<evidence type="ECO:0000313" key="3">
    <source>
        <dbReference type="EMBL" id="WPB01637.1"/>
    </source>
</evidence>
<dbReference type="Proteomes" id="UP000230605">
    <property type="component" value="Chromosome 4"/>
</dbReference>
<dbReference type="AlphaFoldDB" id="A0A2G5HJ72"/>
<feature type="compositionally biased region" description="Polar residues" evidence="1">
    <location>
        <begin position="1"/>
        <end position="11"/>
    </location>
</feature>
<dbReference type="Proteomes" id="UP001302367">
    <property type="component" value="Chromosome 4"/>
</dbReference>
<dbReference type="EMBL" id="CP134187">
    <property type="protein sequence ID" value="WPB01637.1"/>
    <property type="molecule type" value="Genomic_DNA"/>
</dbReference>
<evidence type="ECO:0000313" key="2">
    <source>
        <dbReference type="EMBL" id="PIA92590.1"/>
    </source>
</evidence>
<dbReference type="EMBL" id="LKMD01000105">
    <property type="protein sequence ID" value="PIA92590.1"/>
    <property type="molecule type" value="Genomic_DNA"/>
</dbReference>